<dbReference type="Proteomes" id="UP000001307">
    <property type="component" value="Unassembled WGS sequence"/>
</dbReference>
<keyword evidence="2" id="KW-1185">Reference proteome</keyword>
<dbReference type="InParanoid" id="E4XG05"/>
<evidence type="ECO:0000313" key="1">
    <source>
        <dbReference type="EMBL" id="CBY24545.1"/>
    </source>
</evidence>
<gene>
    <name evidence="1" type="ORF">GSOID_T00010413001</name>
</gene>
<dbReference type="AlphaFoldDB" id="E4XG05"/>
<protein>
    <submittedName>
        <fullName evidence="1">Uncharacterized protein</fullName>
    </submittedName>
</protein>
<reference evidence="1" key="1">
    <citation type="journal article" date="2010" name="Science">
        <title>Plasticity of animal genome architecture unmasked by rapid evolution of a pelagic tunicate.</title>
        <authorList>
            <person name="Denoeud F."/>
            <person name="Henriet S."/>
            <person name="Mungpakdee S."/>
            <person name="Aury J.M."/>
            <person name="Da Silva C."/>
            <person name="Brinkmann H."/>
            <person name="Mikhaleva J."/>
            <person name="Olsen L.C."/>
            <person name="Jubin C."/>
            <person name="Canestro C."/>
            <person name="Bouquet J.M."/>
            <person name="Danks G."/>
            <person name="Poulain J."/>
            <person name="Campsteijn C."/>
            <person name="Adamski M."/>
            <person name="Cross I."/>
            <person name="Yadetie F."/>
            <person name="Muffato M."/>
            <person name="Louis A."/>
            <person name="Butcher S."/>
            <person name="Tsagkogeorga G."/>
            <person name="Konrad A."/>
            <person name="Singh S."/>
            <person name="Jensen M.F."/>
            <person name="Cong E.H."/>
            <person name="Eikeseth-Otteraa H."/>
            <person name="Noel B."/>
            <person name="Anthouard V."/>
            <person name="Porcel B.M."/>
            <person name="Kachouri-Lafond R."/>
            <person name="Nishino A."/>
            <person name="Ugolini M."/>
            <person name="Chourrout P."/>
            <person name="Nishida H."/>
            <person name="Aasland R."/>
            <person name="Huzurbazar S."/>
            <person name="Westhof E."/>
            <person name="Delsuc F."/>
            <person name="Lehrach H."/>
            <person name="Reinhardt R."/>
            <person name="Weissenbach J."/>
            <person name="Roy S.W."/>
            <person name="Artiguenave F."/>
            <person name="Postlethwait J.H."/>
            <person name="Manak J.R."/>
            <person name="Thompson E.M."/>
            <person name="Jaillon O."/>
            <person name="Du Pasquier L."/>
            <person name="Boudinot P."/>
            <person name="Liberles D.A."/>
            <person name="Volff J.N."/>
            <person name="Philippe H."/>
            <person name="Lenhard B."/>
            <person name="Roest Crollius H."/>
            <person name="Wincker P."/>
            <person name="Chourrout D."/>
        </authorList>
    </citation>
    <scope>NUCLEOTIDE SEQUENCE [LARGE SCALE GENOMIC DNA]</scope>
</reference>
<sequence>MTDDEFAFHVFNSATEEQLRLVKEDKTVSFVEDQDFLSFWSMNGQFLTRKNIEFKGLGIDQEEFDNIEDIPSERKKYICDIWNWSSEEVFYSAQLYWSFQLNIDKHS</sequence>
<accession>E4XG05</accession>
<proteinExistence type="predicted"/>
<name>E4XG05_OIKDI</name>
<dbReference type="EMBL" id="FN653046">
    <property type="protein sequence ID" value="CBY24545.1"/>
    <property type="molecule type" value="Genomic_DNA"/>
</dbReference>
<evidence type="ECO:0000313" key="2">
    <source>
        <dbReference type="Proteomes" id="UP000001307"/>
    </source>
</evidence>
<organism evidence="1">
    <name type="scientific">Oikopleura dioica</name>
    <name type="common">Tunicate</name>
    <dbReference type="NCBI Taxonomy" id="34765"/>
    <lineage>
        <taxon>Eukaryota</taxon>
        <taxon>Metazoa</taxon>
        <taxon>Chordata</taxon>
        <taxon>Tunicata</taxon>
        <taxon>Appendicularia</taxon>
        <taxon>Copelata</taxon>
        <taxon>Oikopleuridae</taxon>
        <taxon>Oikopleura</taxon>
    </lineage>
</organism>